<dbReference type="AlphaFoldDB" id="A0A9N7YJP6"/>
<keyword evidence="3" id="KW-1185">Reference proteome</keyword>
<feature type="compositionally biased region" description="Basic and acidic residues" evidence="1">
    <location>
        <begin position="1"/>
        <end position="12"/>
    </location>
</feature>
<sequence>MRQTGETDRYETEGDETDRDETTGDRQTGDETDRMRDRDDRQDETDRRQVMTTEMRQTVMRQTAAEGPQVSGKGSKSSSKGLTVKSAAGQQPLTGNGLEFPEGIFRLSDESVPLDERQRSD</sequence>
<dbReference type="EMBL" id="CADEAL010000904">
    <property type="protein sequence ID" value="CAB1426679.1"/>
    <property type="molecule type" value="Genomic_DNA"/>
</dbReference>
<evidence type="ECO:0000313" key="3">
    <source>
        <dbReference type="Proteomes" id="UP001153269"/>
    </source>
</evidence>
<protein>
    <submittedName>
        <fullName evidence="2">Uncharacterized protein</fullName>
    </submittedName>
</protein>
<name>A0A9N7YJP6_PLEPL</name>
<feature type="region of interest" description="Disordered" evidence="1">
    <location>
        <begin position="1"/>
        <end position="121"/>
    </location>
</feature>
<feature type="compositionally biased region" description="Low complexity" evidence="1">
    <location>
        <begin position="71"/>
        <end position="81"/>
    </location>
</feature>
<organism evidence="2 3">
    <name type="scientific">Pleuronectes platessa</name>
    <name type="common">European plaice</name>
    <dbReference type="NCBI Taxonomy" id="8262"/>
    <lineage>
        <taxon>Eukaryota</taxon>
        <taxon>Metazoa</taxon>
        <taxon>Chordata</taxon>
        <taxon>Craniata</taxon>
        <taxon>Vertebrata</taxon>
        <taxon>Euteleostomi</taxon>
        <taxon>Actinopterygii</taxon>
        <taxon>Neopterygii</taxon>
        <taxon>Teleostei</taxon>
        <taxon>Neoteleostei</taxon>
        <taxon>Acanthomorphata</taxon>
        <taxon>Carangaria</taxon>
        <taxon>Pleuronectiformes</taxon>
        <taxon>Pleuronectoidei</taxon>
        <taxon>Pleuronectidae</taxon>
        <taxon>Pleuronectes</taxon>
    </lineage>
</organism>
<comment type="caution">
    <text evidence="2">The sequence shown here is derived from an EMBL/GenBank/DDBJ whole genome shotgun (WGS) entry which is preliminary data.</text>
</comment>
<gene>
    <name evidence="2" type="ORF">PLEPLA_LOCUS14617</name>
</gene>
<dbReference type="Proteomes" id="UP001153269">
    <property type="component" value="Unassembled WGS sequence"/>
</dbReference>
<reference evidence="2" key="1">
    <citation type="submission" date="2020-03" db="EMBL/GenBank/DDBJ databases">
        <authorList>
            <person name="Weist P."/>
        </authorList>
    </citation>
    <scope>NUCLEOTIDE SEQUENCE</scope>
</reference>
<accession>A0A9N7YJP6</accession>
<evidence type="ECO:0000256" key="1">
    <source>
        <dbReference type="SAM" id="MobiDB-lite"/>
    </source>
</evidence>
<feature type="compositionally biased region" description="Basic and acidic residues" evidence="1">
    <location>
        <begin position="20"/>
        <end position="49"/>
    </location>
</feature>
<evidence type="ECO:0000313" key="2">
    <source>
        <dbReference type="EMBL" id="CAB1426679.1"/>
    </source>
</evidence>
<feature type="compositionally biased region" description="Polar residues" evidence="1">
    <location>
        <begin position="50"/>
        <end position="61"/>
    </location>
</feature>
<proteinExistence type="predicted"/>